<dbReference type="SMART" id="SM00895">
    <property type="entry name" value="FCD"/>
    <property type="match status" value="1"/>
</dbReference>
<dbReference type="SMART" id="SM00345">
    <property type="entry name" value="HTH_GNTR"/>
    <property type="match status" value="1"/>
</dbReference>
<evidence type="ECO:0000259" key="4">
    <source>
        <dbReference type="PROSITE" id="PS50949"/>
    </source>
</evidence>
<dbReference type="PANTHER" id="PTHR43537">
    <property type="entry name" value="TRANSCRIPTIONAL REGULATOR, GNTR FAMILY"/>
    <property type="match status" value="1"/>
</dbReference>
<dbReference type="EMBL" id="CP158375">
    <property type="protein sequence ID" value="XDO98373.1"/>
    <property type="molecule type" value="Genomic_DNA"/>
</dbReference>
<keyword evidence="3" id="KW-0804">Transcription</keyword>
<evidence type="ECO:0000256" key="3">
    <source>
        <dbReference type="ARBA" id="ARBA00023163"/>
    </source>
</evidence>
<dbReference type="Gene3D" id="1.20.120.530">
    <property type="entry name" value="GntR ligand-binding domain-like"/>
    <property type="match status" value="1"/>
</dbReference>
<dbReference type="SUPFAM" id="SSF48008">
    <property type="entry name" value="GntR ligand-binding domain-like"/>
    <property type="match status" value="1"/>
</dbReference>
<accession>A0AB39KYR4</accession>
<dbReference type="InterPro" id="IPR036388">
    <property type="entry name" value="WH-like_DNA-bd_sf"/>
</dbReference>
<dbReference type="Pfam" id="PF00392">
    <property type="entry name" value="GntR"/>
    <property type="match status" value="1"/>
</dbReference>
<keyword evidence="1" id="KW-0805">Transcription regulation</keyword>
<organism evidence="5">
    <name type="scientific">Caulobacter sp. 73W</name>
    <dbReference type="NCBI Taxonomy" id="3161137"/>
    <lineage>
        <taxon>Bacteria</taxon>
        <taxon>Pseudomonadati</taxon>
        <taxon>Pseudomonadota</taxon>
        <taxon>Alphaproteobacteria</taxon>
        <taxon>Caulobacterales</taxon>
        <taxon>Caulobacteraceae</taxon>
        <taxon>Caulobacter</taxon>
    </lineage>
</organism>
<evidence type="ECO:0000256" key="1">
    <source>
        <dbReference type="ARBA" id="ARBA00023015"/>
    </source>
</evidence>
<dbReference type="RefSeq" id="WP_369062227.1">
    <property type="nucleotide sequence ID" value="NZ_CP158375.1"/>
</dbReference>
<dbReference type="PANTHER" id="PTHR43537:SF5">
    <property type="entry name" value="UXU OPERON TRANSCRIPTIONAL REGULATOR"/>
    <property type="match status" value="1"/>
</dbReference>
<dbReference type="CDD" id="cd07377">
    <property type="entry name" value="WHTH_GntR"/>
    <property type="match status" value="1"/>
</dbReference>
<dbReference type="InterPro" id="IPR008920">
    <property type="entry name" value="TF_FadR/GntR_C"/>
</dbReference>
<dbReference type="Gene3D" id="1.10.10.10">
    <property type="entry name" value="Winged helix-like DNA-binding domain superfamily/Winged helix DNA-binding domain"/>
    <property type="match status" value="1"/>
</dbReference>
<sequence length="254" mass="27866">MTTTTADARKLYQQVADAVATAIRRQRYPTGGRLPSERDLAEEFGVSRPTIREAMIALEIWGLVEARHGSGIYVTDGAKKAAEAEPELDIGAFELTEARRLVEGEVCALAATTISDEELGQLSQIVKAMIAENAADVAGEKADRSFHVTIAQATRNAALVAVVEELWDVRYKSPLCAAMLARAREAGSRPLIDDHQLILEALRSRDPVRARQTMRDHLGRVIEDLLAATEMEALQKARSETAARRHELARRASI</sequence>
<dbReference type="InterPro" id="IPR000524">
    <property type="entry name" value="Tscrpt_reg_HTH_GntR"/>
</dbReference>
<evidence type="ECO:0000313" key="5">
    <source>
        <dbReference type="EMBL" id="XDO98373.1"/>
    </source>
</evidence>
<dbReference type="InterPro" id="IPR036390">
    <property type="entry name" value="WH_DNA-bd_sf"/>
</dbReference>
<proteinExistence type="predicted"/>
<dbReference type="GO" id="GO:0003700">
    <property type="term" value="F:DNA-binding transcription factor activity"/>
    <property type="evidence" value="ECO:0007669"/>
    <property type="project" value="InterPro"/>
</dbReference>
<dbReference type="PRINTS" id="PR00035">
    <property type="entry name" value="HTHGNTR"/>
</dbReference>
<keyword evidence="2" id="KW-0238">DNA-binding</keyword>
<feature type="domain" description="HTH gntR-type" evidence="4">
    <location>
        <begin position="9"/>
        <end position="77"/>
    </location>
</feature>
<dbReference type="Pfam" id="PF07729">
    <property type="entry name" value="FCD"/>
    <property type="match status" value="1"/>
</dbReference>
<dbReference type="AlphaFoldDB" id="A0AB39KYR4"/>
<evidence type="ECO:0000256" key="2">
    <source>
        <dbReference type="ARBA" id="ARBA00023125"/>
    </source>
</evidence>
<dbReference type="PROSITE" id="PS50949">
    <property type="entry name" value="HTH_GNTR"/>
    <property type="match status" value="1"/>
</dbReference>
<protein>
    <submittedName>
        <fullName evidence="5">FadR/GntR family transcriptional regulator</fullName>
    </submittedName>
</protein>
<gene>
    <name evidence="5" type="ORF">ABOZ73_08155</name>
</gene>
<dbReference type="SUPFAM" id="SSF46785">
    <property type="entry name" value="Winged helix' DNA-binding domain"/>
    <property type="match status" value="1"/>
</dbReference>
<name>A0AB39KYR4_9CAUL</name>
<dbReference type="GO" id="GO:0003677">
    <property type="term" value="F:DNA binding"/>
    <property type="evidence" value="ECO:0007669"/>
    <property type="project" value="UniProtKB-KW"/>
</dbReference>
<reference evidence="5" key="1">
    <citation type="submission" date="2024-06" db="EMBL/GenBank/DDBJ databases">
        <title>Caulobacter inopinatus, sp. nov.</title>
        <authorList>
            <person name="Donachie S.P."/>
        </authorList>
    </citation>
    <scope>NUCLEOTIDE SEQUENCE</scope>
    <source>
        <strain evidence="5">73W</strain>
    </source>
</reference>
<dbReference type="InterPro" id="IPR011711">
    <property type="entry name" value="GntR_C"/>
</dbReference>